<feature type="compositionally biased region" description="Polar residues" evidence="1">
    <location>
        <begin position="262"/>
        <end position="276"/>
    </location>
</feature>
<name>A0A428RX00_9HYPO</name>
<reference evidence="2 3" key="1">
    <citation type="submission" date="2017-06" db="EMBL/GenBank/DDBJ databases">
        <title>Cmopartive genomic analysis of Ambrosia Fusariam Clade fungi.</title>
        <authorList>
            <person name="Stajich J.E."/>
            <person name="Carrillo J."/>
            <person name="Kijimoto T."/>
            <person name="Eskalen A."/>
            <person name="O'Donnell K."/>
            <person name="Kasson M."/>
        </authorList>
    </citation>
    <scope>NUCLEOTIDE SEQUENCE [LARGE SCALE GENOMIC DNA]</scope>
    <source>
        <strain evidence="2 3">NRRL 20438</strain>
    </source>
</reference>
<comment type="caution">
    <text evidence="2">The sequence shown here is derived from an EMBL/GenBank/DDBJ whole genome shotgun (WGS) entry which is preliminary data.</text>
</comment>
<accession>A0A428RX00</accession>
<keyword evidence="3" id="KW-1185">Reference proteome</keyword>
<dbReference type="EMBL" id="NIZV01000719">
    <property type="protein sequence ID" value="RSL82047.1"/>
    <property type="molecule type" value="Genomic_DNA"/>
</dbReference>
<gene>
    <name evidence="2" type="ORF">CDV31_016970</name>
</gene>
<dbReference type="AlphaFoldDB" id="A0A428RX00"/>
<feature type="region of interest" description="Disordered" evidence="1">
    <location>
        <begin position="128"/>
        <end position="168"/>
    </location>
</feature>
<dbReference type="PANTHER" id="PTHR40468">
    <property type="entry name" value="YALI0A15257P"/>
    <property type="match status" value="1"/>
</dbReference>
<feature type="region of interest" description="Disordered" evidence="1">
    <location>
        <begin position="91"/>
        <end position="112"/>
    </location>
</feature>
<proteinExistence type="predicted"/>
<evidence type="ECO:0000313" key="2">
    <source>
        <dbReference type="EMBL" id="RSL82047.1"/>
    </source>
</evidence>
<evidence type="ECO:0000256" key="1">
    <source>
        <dbReference type="SAM" id="MobiDB-lite"/>
    </source>
</evidence>
<dbReference type="PANTHER" id="PTHR40468:SF1">
    <property type="entry name" value="TOPOISOMERASE I DAMAGE AFFECTED PROTEIN 11"/>
    <property type="match status" value="1"/>
</dbReference>
<feature type="compositionally biased region" description="Basic and acidic residues" evidence="1">
    <location>
        <begin position="150"/>
        <end position="160"/>
    </location>
</feature>
<sequence>MLPQQKKPEDVVDSVLRRAELAKIVLTRLCLYGKIARRLQNRLALAQFKTDHGCEDLSFGAIELAYRGEIRQRHLTEYDLLSRSAAFTAQLPHPSALPSPPHEADPCSQANGHANARKRALCPSFVEDSPCNPSKRPCPSPTTVTTFNDQSRKHSEDSEARSQPSIVDQTYRGRIASVVQYIGNPPFSPTVPERDDDLSTARLFHATNLRPSLMPRFPSTALQETNHPDPVPSVSPLGSGNLVPATPASHFDWADFINVTPNSPAQNDGKTMSSIHSKLPPVTVRKP</sequence>
<dbReference type="Proteomes" id="UP000288429">
    <property type="component" value="Unassembled WGS sequence"/>
</dbReference>
<evidence type="ECO:0000313" key="3">
    <source>
        <dbReference type="Proteomes" id="UP000288429"/>
    </source>
</evidence>
<organism evidence="2 3">
    <name type="scientific">Fusarium ambrosium</name>
    <dbReference type="NCBI Taxonomy" id="131363"/>
    <lineage>
        <taxon>Eukaryota</taxon>
        <taxon>Fungi</taxon>
        <taxon>Dikarya</taxon>
        <taxon>Ascomycota</taxon>
        <taxon>Pezizomycotina</taxon>
        <taxon>Sordariomycetes</taxon>
        <taxon>Hypocreomycetidae</taxon>
        <taxon>Hypocreales</taxon>
        <taxon>Nectriaceae</taxon>
        <taxon>Fusarium</taxon>
        <taxon>Fusarium solani species complex</taxon>
    </lineage>
</organism>
<protein>
    <submittedName>
        <fullName evidence="2">Uncharacterized protein</fullName>
    </submittedName>
</protein>
<feature type="region of interest" description="Disordered" evidence="1">
    <location>
        <begin position="262"/>
        <end position="287"/>
    </location>
</feature>